<dbReference type="KEGG" id="mpq:ABA45_11300"/>
<feature type="transmembrane region" description="Helical" evidence="1">
    <location>
        <begin position="12"/>
        <end position="38"/>
    </location>
</feature>
<feature type="transmembrane region" description="Helical" evidence="1">
    <location>
        <begin position="208"/>
        <end position="227"/>
    </location>
</feature>
<organism evidence="3 4">
    <name type="scientific">Marinobacter psychrophilus</name>
    <dbReference type="NCBI Taxonomy" id="330734"/>
    <lineage>
        <taxon>Bacteria</taxon>
        <taxon>Pseudomonadati</taxon>
        <taxon>Pseudomonadota</taxon>
        <taxon>Gammaproteobacteria</taxon>
        <taxon>Pseudomonadales</taxon>
        <taxon>Marinobacteraceae</taxon>
        <taxon>Marinobacter</taxon>
    </lineage>
</organism>
<dbReference type="Proteomes" id="UP000036406">
    <property type="component" value="Chromosome"/>
</dbReference>
<feature type="transmembrane region" description="Helical" evidence="1">
    <location>
        <begin position="176"/>
        <end position="196"/>
    </location>
</feature>
<sequence length="233" mass="24940">MAGELYLSYPSAFLIGILGSTHCLAMCGGISASLSMAMPVGQGFRLRQTLTLLAFNGGRIGSYALIAALVALLSTSAASQWASMGLVLRTLAGLLLIFMGLSMAQWWQGIRYVEKLGAPVWKKLSPLTHKLLPVHNPLQALALGALWGWLPCGLVYSTLGWAALQPTVHSAALTMFFFGLGTLPSMLATGYAARWVRGLQSHRLFRKFSGVMLIVFGFWTLPLMALLGTGGGH</sequence>
<dbReference type="PANTHER" id="PTHR42208:SF1">
    <property type="entry name" value="HEAVY METAL TRANSPORTER"/>
    <property type="match status" value="1"/>
</dbReference>
<gene>
    <name evidence="3" type="ORF">ABA45_11300</name>
</gene>
<keyword evidence="1" id="KW-0812">Transmembrane</keyword>
<keyword evidence="4" id="KW-1185">Reference proteome</keyword>
<evidence type="ECO:0000313" key="4">
    <source>
        <dbReference type="Proteomes" id="UP000036406"/>
    </source>
</evidence>
<dbReference type="PANTHER" id="PTHR42208">
    <property type="entry name" value="HEAVY METAL TRANSPORTER-RELATED"/>
    <property type="match status" value="1"/>
</dbReference>
<dbReference type="RefSeq" id="WP_048386188.1">
    <property type="nucleotide sequence ID" value="NZ_CP011494.1"/>
</dbReference>
<dbReference type="InterPro" id="IPR039447">
    <property type="entry name" value="UreH-like_TM_dom"/>
</dbReference>
<keyword evidence="1" id="KW-1133">Transmembrane helix</keyword>
<name>A0A0H4ID34_9GAMM</name>
<evidence type="ECO:0000259" key="2">
    <source>
        <dbReference type="Pfam" id="PF13386"/>
    </source>
</evidence>
<dbReference type="EMBL" id="CP011494">
    <property type="protein sequence ID" value="AKO52917.1"/>
    <property type="molecule type" value="Genomic_DNA"/>
</dbReference>
<dbReference type="Pfam" id="PF13386">
    <property type="entry name" value="DsbD_2"/>
    <property type="match status" value="1"/>
</dbReference>
<evidence type="ECO:0000256" key="1">
    <source>
        <dbReference type="SAM" id="Phobius"/>
    </source>
</evidence>
<dbReference type="PATRIC" id="fig|330734.3.peg.2369"/>
<evidence type="ECO:0000313" key="3">
    <source>
        <dbReference type="EMBL" id="AKO52917.1"/>
    </source>
</evidence>
<dbReference type="STRING" id="330734.ABA45_11300"/>
<protein>
    <submittedName>
        <fullName evidence="3">Cytochrome biogenesis protein</fullName>
    </submittedName>
</protein>
<feature type="transmembrane region" description="Helical" evidence="1">
    <location>
        <begin position="50"/>
        <end position="74"/>
    </location>
</feature>
<accession>A0A0H4ID34</accession>
<feature type="domain" description="Urease accessory protein UreH-like transmembrane" evidence="2">
    <location>
        <begin position="12"/>
        <end position="219"/>
    </location>
</feature>
<proteinExistence type="predicted"/>
<dbReference type="AlphaFoldDB" id="A0A0H4ID34"/>
<reference evidence="3 4" key="1">
    <citation type="submission" date="2015-05" db="EMBL/GenBank/DDBJ databases">
        <title>Complete genome of Marinobacter psychrophilus strain 20041T isolated from sea-ice of the Canadian Basin.</title>
        <authorList>
            <person name="Song L."/>
            <person name="Ren L."/>
            <person name="Yu Y."/>
            <person name="Wang X."/>
        </authorList>
    </citation>
    <scope>NUCLEOTIDE SEQUENCE [LARGE SCALE GENOMIC DNA]</scope>
    <source>
        <strain evidence="3 4">20041</strain>
    </source>
</reference>
<feature type="transmembrane region" description="Helical" evidence="1">
    <location>
        <begin position="86"/>
        <end position="107"/>
    </location>
</feature>
<keyword evidence="1" id="KW-0472">Membrane</keyword>
<feature type="transmembrane region" description="Helical" evidence="1">
    <location>
        <begin position="140"/>
        <end position="164"/>
    </location>
</feature>